<reference evidence="3 4" key="1">
    <citation type="submission" date="2014-04" db="EMBL/GenBank/DDBJ databases">
        <title>Genome assembly of Hyalangium minutum DSM 14724.</title>
        <authorList>
            <person name="Sharma G."/>
            <person name="Subramanian S."/>
        </authorList>
    </citation>
    <scope>NUCLEOTIDE SEQUENCE [LARGE SCALE GENOMIC DNA]</scope>
    <source>
        <strain evidence="3 4">DSM 14724</strain>
    </source>
</reference>
<dbReference type="OrthoDB" id="5500416at2"/>
<feature type="chain" id="PRO_5001799877" description="Flagellar assembly protein T N-terminal domain-containing protein" evidence="1">
    <location>
        <begin position="20"/>
        <end position="403"/>
    </location>
</feature>
<dbReference type="Pfam" id="PF16548">
    <property type="entry name" value="FlgT_N"/>
    <property type="match status" value="1"/>
</dbReference>
<dbReference type="AlphaFoldDB" id="A0A085WRF9"/>
<accession>A0A085WRF9</accession>
<proteinExistence type="predicted"/>
<dbReference type="RefSeq" id="WP_044185133.1">
    <property type="nucleotide sequence ID" value="NZ_JMCB01000003.1"/>
</dbReference>
<feature type="signal peptide" evidence="1">
    <location>
        <begin position="1"/>
        <end position="19"/>
    </location>
</feature>
<organism evidence="3 4">
    <name type="scientific">Hyalangium minutum</name>
    <dbReference type="NCBI Taxonomy" id="394096"/>
    <lineage>
        <taxon>Bacteria</taxon>
        <taxon>Pseudomonadati</taxon>
        <taxon>Myxococcota</taxon>
        <taxon>Myxococcia</taxon>
        <taxon>Myxococcales</taxon>
        <taxon>Cystobacterineae</taxon>
        <taxon>Archangiaceae</taxon>
        <taxon>Hyalangium</taxon>
    </lineage>
</organism>
<dbReference type="STRING" id="394096.DB31_5314"/>
<dbReference type="InterPro" id="IPR032370">
    <property type="entry name" value="FlgT_N"/>
</dbReference>
<dbReference type="Proteomes" id="UP000028725">
    <property type="component" value="Unassembled WGS sequence"/>
</dbReference>
<keyword evidence="1" id="KW-0732">Signal</keyword>
<evidence type="ECO:0000259" key="2">
    <source>
        <dbReference type="Pfam" id="PF16548"/>
    </source>
</evidence>
<sequence length="403" mass="43697">MQALKLTVLTWMVAAVAVAADAQPEFVTQEVTGEAAIVDNNRDKAFQEAKNAALRDAVEVVVGVAISSTTLTSNSQLITDKILAKVDGYVRDVQILEKKEERGVMKVKVRAQVGSGRIDKDLQAMQALVQQLGNRKLVILLYEQTVTSDAKSIESQTMSTVLTETFSQDGWTIIDPHFAQGKVRLQPGATALSTAEAKELGDLTQADYILYGNVTYRYHAPQEGGLVPELDAQGKQLVFFVSGEYNLAFFATDSGTQIAKVAGKFNRNPGQTGKKSVQQTISYDQTAREITDERSREIIESVRAPIGEYLRNAMFNGSRVVVRLNGGVDYAAVQGFMKVLSQSVSEVRQMGQATLKDGKARFDVTLVGTADTLAEAVSGKTYQGKKISVTGVTGNTLEITLAR</sequence>
<comment type="caution">
    <text evidence="3">The sequence shown here is derived from an EMBL/GenBank/DDBJ whole genome shotgun (WGS) entry which is preliminary data.</text>
</comment>
<gene>
    <name evidence="3" type="ORF">DB31_5314</name>
</gene>
<evidence type="ECO:0000256" key="1">
    <source>
        <dbReference type="SAM" id="SignalP"/>
    </source>
</evidence>
<evidence type="ECO:0000313" key="4">
    <source>
        <dbReference type="Proteomes" id="UP000028725"/>
    </source>
</evidence>
<protein>
    <recommendedName>
        <fullName evidence="2">Flagellar assembly protein T N-terminal domain-containing protein</fullName>
    </recommendedName>
</protein>
<feature type="domain" description="Flagellar assembly protein T N-terminal" evidence="2">
    <location>
        <begin position="30"/>
        <end position="113"/>
    </location>
</feature>
<dbReference type="EMBL" id="JMCB01000003">
    <property type="protein sequence ID" value="KFE70272.1"/>
    <property type="molecule type" value="Genomic_DNA"/>
</dbReference>
<dbReference type="Gene3D" id="3.30.1660.40">
    <property type="entry name" value="FlgT, N-terminal domain"/>
    <property type="match status" value="1"/>
</dbReference>
<name>A0A085WRF9_9BACT</name>
<evidence type="ECO:0000313" key="3">
    <source>
        <dbReference type="EMBL" id="KFE70272.1"/>
    </source>
</evidence>
<dbReference type="InterPro" id="IPR038180">
    <property type="entry name" value="FlgT_N_sf"/>
</dbReference>
<keyword evidence="4" id="KW-1185">Reference proteome</keyword>